<dbReference type="SUPFAM" id="SSF48452">
    <property type="entry name" value="TPR-like"/>
    <property type="match status" value="1"/>
</dbReference>
<protein>
    <submittedName>
        <fullName evidence="2">BQ2448_523 protein</fullName>
    </submittedName>
</protein>
<dbReference type="OrthoDB" id="433738at2759"/>
<gene>
    <name evidence="2" type="ORF">BQ2448_523</name>
</gene>
<feature type="compositionally biased region" description="Basic and acidic residues" evidence="1">
    <location>
        <begin position="204"/>
        <end position="214"/>
    </location>
</feature>
<dbReference type="EMBL" id="FMSP01000003">
    <property type="protein sequence ID" value="SCV68402.1"/>
    <property type="molecule type" value="Genomic_DNA"/>
</dbReference>
<dbReference type="Proteomes" id="UP000198372">
    <property type="component" value="Unassembled WGS sequence"/>
</dbReference>
<feature type="region of interest" description="Disordered" evidence="1">
    <location>
        <begin position="188"/>
        <end position="214"/>
    </location>
</feature>
<dbReference type="AlphaFoldDB" id="A0A238F2N9"/>
<dbReference type="InterPro" id="IPR011990">
    <property type="entry name" value="TPR-like_helical_dom_sf"/>
</dbReference>
<sequence length="214" mass="23970">MTHVERQKQLSETIDKAIQVRLQGNDKLKAGDLQGALQDYYSVLFSLRGLDGSIQEAMGAAPRLGCPSQSGTEPPLDDDVKAQRELTDKVKQAIVSTHINMAMIHSKKANWKRSLDCALEARKLSLSCKRADEYSLNRDNPKAKFREAQARIKLGEVTTGKKMIEDLHKASPDPAFVKALDELKLEEKARSEKNDQQFRGMFSKSKDKGKQAEK</sequence>
<accession>A0A238F2N9</accession>
<evidence type="ECO:0000313" key="2">
    <source>
        <dbReference type="EMBL" id="SCV68402.1"/>
    </source>
</evidence>
<proteinExistence type="predicted"/>
<keyword evidence="3" id="KW-1185">Reference proteome</keyword>
<evidence type="ECO:0000313" key="3">
    <source>
        <dbReference type="Proteomes" id="UP000198372"/>
    </source>
</evidence>
<name>A0A238F2N9_9BASI</name>
<dbReference type="PANTHER" id="PTHR46512:SF9">
    <property type="entry name" value="PEPTIDYLPROLYL ISOMERASE"/>
    <property type="match status" value="1"/>
</dbReference>
<organism evidence="2 3">
    <name type="scientific">Microbotryum intermedium</name>
    <dbReference type="NCBI Taxonomy" id="269621"/>
    <lineage>
        <taxon>Eukaryota</taxon>
        <taxon>Fungi</taxon>
        <taxon>Dikarya</taxon>
        <taxon>Basidiomycota</taxon>
        <taxon>Pucciniomycotina</taxon>
        <taxon>Microbotryomycetes</taxon>
        <taxon>Microbotryales</taxon>
        <taxon>Microbotryaceae</taxon>
        <taxon>Microbotryum</taxon>
    </lineage>
</organism>
<reference evidence="3" key="1">
    <citation type="submission" date="2016-09" db="EMBL/GenBank/DDBJ databases">
        <authorList>
            <person name="Jeantristanb JTB J.-T."/>
            <person name="Ricardo R."/>
        </authorList>
    </citation>
    <scope>NUCLEOTIDE SEQUENCE [LARGE SCALE GENOMIC DNA]</scope>
</reference>
<dbReference type="Gene3D" id="1.25.40.10">
    <property type="entry name" value="Tetratricopeptide repeat domain"/>
    <property type="match status" value="1"/>
</dbReference>
<dbReference type="PANTHER" id="PTHR46512">
    <property type="entry name" value="PEPTIDYLPROLYL ISOMERASE"/>
    <property type="match status" value="1"/>
</dbReference>
<dbReference type="InterPro" id="IPR050754">
    <property type="entry name" value="FKBP4/5/8-like"/>
</dbReference>
<dbReference type="STRING" id="269621.A0A238F2N9"/>
<evidence type="ECO:0000256" key="1">
    <source>
        <dbReference type="SAM" id="MobiDB-lite"/>
    </source>
</evidence>